<sequence length="257" mass="29611">MDDSCQPLSLKALCTLPPVFLDDHEEDDFETLRVIQRRFSAYNSADTTKSRRKDSLQTPNQVLASSVASENETSNNLFVNRINACEGFPASEEACNNHHLLRDNVETLPSCSIQWQQSEEYNMSIVSQKDSNFPKSAQVFIDAIQKNRSYQNFIQSKLTLIESRIEENKKLKERVQILKDFQVSCRKITGRPLSQKKDPRVQMILWQKLRNSNDSEINHNPWAVEEDKNLLLTIQENGISNWFDISVSLGTNRCVDR</sequence>
<evidence type="ECO:0000313" key="2">
    <source>
        <dbReference type="Proteomes" id="UP001164250"/>
    </source>
</evidence>
<accession>A0ACC1C017</accession>
<proteinExistence type="predicted"/>
<dbReference type="Proteomes" id="UP001164250">
    <property type="component" value="Chromosome 2"/>
</dbReference>
<dbReference type="EMBL" id="CM047898">
    <property type="protein sequence ID" value="KAJ0105300.1"/>
    <property type="molecule type" value="Genomic_DNA"/>
</dbReference>
<evidence type="ECO:0000313" key="1">
    <source>
        <dbReference type="EMBL" id="KAJ0105300.1"/>
    </source>
</evidence>
<gene>
    <name evidence="1" type="ORF">Patl1_19702</name>
</gene>
<organism evidence="1 2">
    <name type="scientific">Pistacia atlantica</name>
    <dbReference type="NCBI Taxonomy" id="434234"/>
    <lineage>
        <taxon>Eukaryota</taxon>
        <taxon>Viridiplantae</taxon>
        <taxon>Streptophyta</taxon>
        <taxon>Embryophyta</taxon>
        <taxon>Tracheophyta</taxon>
        <taxon>Spermatophyta</taxon>
        <taxon>Magnoliopsida</taxon>
        <taxon>eudicotyledons</taxon>
        <taxon>Gunneridae</taxon>
        <taxon>Pentapetalae</taxon>
        <taxon>rosids</taxon>
        <taxon>malvids</taxon>
        <taxon>Sapindales</taxon>
        <taxon>Anacardiaceae</taxon>
        <taxon>Pistacia</taxon>
    </lineage>
</organism>
<name>A0ACC1C017_9ROSI</name>
<comment type="caution">
    <text evidence="1">The sequence shown here is derived from an EMBL/GenBank/DDBJ whole genome shotgun (WGS) entry which is preliminary data.</text>
</comment>
<reference evidence="2" key="1">
    <citation type="journal article" date="2023" name="G3 (Bethesda)">
        <title>Genome assembly and association tests identify interacting loci associated with vigor, precocity, and sex in interspecific pistachio rootstocks.</title>
        <authorList>
            <person name="Palmer W."/>
            <person name="Jacygrad E."/>
            <person name="Sagayaradj S."/>
            <person name="Cavanaugh K."/>
            <person name="Han R."/>
            <person name="Bertier L."/>
            <person name="Beede B."/>
            <person name="Kafkas S."/>
            <person name="Golino D."/>
            <person name="Preece J."/>
            <person name="Michelmore R."/>
        </authorList>
    </citation>
    <scope>NUCLEOTIDE SEQUENCE [LARGE SCALE GENOMIC DNA]</scope>
</reference>
<keyword evidence="2" id="KW-1185">Reference proteome</keyword>
<protein>
    <submittedName>
        <fullName evidence="1">Uncharacterized protein</fullName>
    </submittedName>
</protein>